<dbReference type="GO" id="GO:0005975">
    <property type="term" value="P:carbohydrate metabolic process"/>
    <property type="evidence" value="ECO:0007669"/>
    <property type="project" value="InterPro"/>
</dbReference>
<evidence type="ECO:0000259" key="1">
    <source>
        <dbReference type="SMART" id="SM00642"/>
    </source>
</evidence>
<dbReference type="InterPro" id="IPR017853">
    <property type="entry name" value="GH"/>
</dbReference>
<name>A0A9D2I615_9FIRM</name>
<dbReference type="SUPFAM" id="SSF51445">
    <property type="entry name" value="(Trans)glycosidases"/>
    <property type="match status" value="1"/>
</dbReference>
<accession>A0A9D2I615</accession>
<dbReference type="PANTHER" id="PTHR10357">
    <property type="entry name" value="ALPHA-AMYLASE FAMILY MEMBER"/>
    <property type="match status" value="1"/>
</dbReference>
<dbReference type="InterPro" id="IPR006047">
    <property type="entry name" value="GH13_cat_dom"/>
</dbReference>
<dbReference type="SMART" id="SM00642">
    <property type="entry name" value="Aamy"/>
    <property type="match status" value="1"/>
</dbReference>
<proteinExistence type="predicted"/>
<dbReference type="EMBL" id="DWYY01000118">
    <property type="protein sequence ID" value="HJA93590.1"/>
    <property type="molecule type" value="Genomic_DNA"/>
</dbReference>
<dbReference type="Pfam" id="PF00128">
    <property type="entry name" value="Alpha-amylase"/>
    <property type="match status" value="2"/>
</dbReference>
<reference evidence="2" key="2">
    <citation type="submission" date="2021-04" db="EMBL/GenBank/DDBJ databases">
        <authorList>
            <person name="Gilroy R."/>
        </authorList>
    </citation>
    <scope>NUCLEOTIDE SEQUENCE</scope>
    <source>
        <strain evidence="2">CHK179-7159</strain>
    </source>
</reference>
<dbReference type="Proteomes" id="UP000886858">
    <property type="component" value="Unassembled WGS sequence"/>
</dbReference>
<dbReference type="InterPro" id="IPR013780">
    <property type="entry name" value="Glyco_hydro_b"/>
</dbReference>
<dbReference type="Gene3D" id="3.20.20.80">
    <property type="entry name" value="Glycosidases"/>
    <property type="match status" value="1"/>
</dbReference>
<comment type="caution">
    <text evidence="2">The sequence shown here is derived from an EMBL/GenBank/DDBJ whole genome shotgun (WGS) entry which is preliminary data.</text>
</comment>
<dbReference type="Gene3D" id="2.60.40.1180">
    <property type="entry name" value="Golgi alpha-mannosidase II"/>
    <property type="match status" value="1"/>
</dbReference>
<protein>
    <recommendedName>
        <fullName evidence="1">Glycosyl hydrolase family 13 catalytic domain-containing protein</fullName>
    </recommendedName>
</protein>
<evidence type="ECO:0000313" key="2">
    <source>
        <dbReference type="EMBL" id="HJA93590.1"/>
    </source>
</evidence>
<evidence type="ECO:0000313" key="3">
    <source>
        <dbReference type="Proteomes" id="UP000886858"/>
    </source>
</evidence>
<dbReference type="SUPFAM" id="SSF51011">
    <property type="entry name" value="Glycosyl hydrolase domain"/>
    <property type="match status" value="1"/>
</dbReference>
<organism evidence="2 3">
    <name type="scientific">Candidatus Eisenbergiella merdipullorum</name>
    <dbReference type="NCBI Taxonomy" id="2838553"/>
    <lineage>
        <taxon>Bacteria</taxon>
        <taxon>Bacillati</taxon>
        <taxon>Bacillota</taxon>
        <taxon>Clostridia</taxon>
        <taxon>Lachnospirales</taxon>
        <taxon>Lachnospiraceae</taxon>
        <taxon>Eisenbergiella</taxon>
    </lineage>
</organism>
<reference evidence="2" key="1">
    <citation type="journal article" date="2021" name="PeerJ">
        <title>Extensive microbial diversity within the chicken gut microbiome revealed by metagenomics and culture.</title>
        <authorList>
            <person name="Gilroy R."/>
            <person name="Ravi A."/>
            <person name="Getino M."/>
            <person name="Pursley I."/>
            <person name="Horton D.L."/>
            <person name="Alikhan N.F."/>
            <person name="Baker D."/>
            <person name="Gharbi K."/>
            <person name="Hall N."/>
            <person name="Watson M."/>
            <person name="Adriaenssens E.M."/>
            <person name="Foster-Nyarko E."/>
            <person name="Jarju S."/>
            <person name="Secka A."/>
            <person name="Antonio M."/>
            <person name="Oren A."/>
            <person name="Chaudhuri R.R."/>
            <person name="La Ragione R."/>
            <person name="Hildebrand F."/>
            <person name="Pallen M.J."/>
        </authorList>
    </citation>
    <scope>NUCLEOTIDE SEQUENCE</scope>
    <source>
        <strain evidence="2">CHK179-7159</strain>
    </source>
</reference>
<sequence length="435" mass="50147">MSKKRIIYQIALRSFTPEGTLKAAEKLLAHVASLHVDIVYLCPVFKEDDEEDRMTWSQRQIGSNTNNPKNPYKIADYFNVDEEYGSNEDLKDFVIEAHKNGLKVLFDLVYLHCGRDAVFIKENPGFVVRNEDGTIAIGEEWPFARLNFKNAGLRKYLFENMKTFITEYDVDGFRCDVGDQVPLDFWQESFQALREIKDDLITLNEGVNPEYMNETFEMEYAFGWREKLVDVFENNLSATAFKKYCIEEKEKYGDNTVKLIRAIDTHDSASDAGLNRYEVTMTTKGVEAALVITSTYEGVPFIWNGYEICDNAENCMFSNRDFGRRSAINWSKGFTADGNRRMEFVKKIHSILHNDDVVSSGILEWIDNDAPDEVISYIKTQKNTKVLVAVNSKNRKVNVNLRMNFRKIYMKSGVTISDAEARMEAYGYIIAEIYE</sequence>
<feature type="domain" description="Glycosyl hydrolase family 13 catalytic" evidence="1">
    <location>
        <begin position="9"/>
        <end position="324"/>
    </location>
</feature>
<gene>
    <name evidence="2" type="ORF">H9717_10845</name>
</gene>
<dbReference type="AlphaFoldDB" id="A0A9D2I615"/>